<reference evidence="8" key="1">
    <citation type="submission" date="2022-01" db="EMBL/GenBank/DDBJ databases">
        <title>Genome Sequence Resource for Two Populations of Ditylenchus destructor, the Migratory Endoparasitic Phytonematode.</title>
        <authorList>
            <person name="Zhang H."/>
            <person name="Lin R."/>
            <person name="Xie B."/>
        </authorList>
    </citation>
    <scope>NUCLEOTIDE SEQUENCE</scope>
    <source>
        <strain evidence="8">BazhouSP</strain>
    </source>
</reference>
<dbReference type="InterPro" id="IPR005828">
    <property type="entry name" value="MFS_sugar_transport-like"/>
</dbReference>
<dbReference type="Gene3D" id="1.20.1250.20">
    <property type="entry name" value="MFS general substrate transporter like domains"/>
    <property type="match status" value="1"/>
</dbReference>
<dbReference type="InterPro" id="IPR036259">
    <property type="entry name" value="MFS_trans_sf"/>
</dbReference>
<dbReference type="GO" id="GO:0016020">
    <property type="term" value="C:membrane"/>
    <property type="evidence" value="ECO:0007669"/>
    <property type="project" value="UniProtKB-SubCell"/>
</dbReference>
<dbReference type="PROSITE" id="PS50850">
    <property type="entry name" value="MFS"/>
    <property type="match status" value="1"/>
</dbReference>
<feature type="transmembrane region" description="Helical" evidence="6">
    <location>
        <begin position="195"/>
        <end position="215"/>
    </location>
</feature>
<dbReference type="SUPFAM" id="SSF103473">
    <property type="entry name" value="MFS general substrate transporter"/>
    <property type="match status" value="1"/>
</dbReference>
<dbReference type="Pfam" id="PF00083">
    <property type="entry name" value="Sugar_tr"/>
    <property type="match status" value="1"/>
</dbReference>
<evidence type="ECO:0000313" key="9">
    <source>
        <dbReference type="Proteomes" id="UP001201812"/>
    </source>
</evidence>
<feature type="transmembrane region" description="Helical" evidence="6">
    <location>
        <begin position="255"/>
        <end position="276"/>
    </location>
</feature>
<feature type="transmembrane region" description="Helical" evidence="6">
    <location>
        <begin position="387"/>
        <end position="410"/>
    </location>
</feature>
<evidence type="ECO:0000259" key="7">
    <source>
        <dbReference type="PROSITE" id="PS50850"/>
    </source>
</evidence>
<keyword evidence="4 6" id="KW-0472">Membrane</keyword>
<dbReference type="GO" id="GO:0022857">
    <property type="term" value="F:transmembrane transporter activity"/>
    <property type="evidence" value="ECO:0007669"/>
    <property type="project" value="InterPro"/>
</dbReference>
<comment type="caution">
    <text evidence="8">The sequence shown here is derived from an EMBL/GenBank/DDBJ whole genome shotgun (WGS) entry which is preliminary data.</text>
</comment>
<feature type="transmembrane region" description="Helical" evidence="6">
    <location>
        <begin position="165"/>
        <end position="188"/>
    </location>
</feature>
<keyword evidence="2 6" id="KW-0812">Transmembrane</keyword>
<dbReference type="Proteomes" id="UP001201812">
    <property type="component" value="Unassembled WGS sequence"/>
</dbReference>
<dbReference type="InterPro" id="IPR020846">
    <property type="entry name" value="MFS_dom"/>
</dbReference>
<comment type="subcellular location">
    <subcellularLocation>
        <location evidence="1">Membrane</location>
        <topology evidence="1">Multi-pass membrane protein</topology>
    </subcellularLocation>
</comment>
<feature type="transmembrane region" description="Helical" evidence="6">
    <location>
        <begin position="221"/>
        <end position="243"/>
    </location>
</feature>
<proteinExistence type="predicted"/>
<evidence type="ECO:0000256" key="5">
    <source>
        <dbReference type="SAM" id="MobiDB-lite"/>
    </source>
</evidence>
<dbReference type="AlphaFoldDB" id="A0AAD4MS11"/>
<feature type="region of interest" description="Disordered" evidence="5">
    <location>
        <begin position="340"/>
        <end position="367"/>
    </location>
</feature>
<feature type="domain" description="Major facilitator superfamily (MFS) profile" evidence="7">
    <location>
        <begin position="94"/>
        <end position="561"/>
    </location>
</feature>
<name>A0AAD4MS11_9BILA</name>
<evidence type="ECO:0000256" key="1">
    <source>
        <dbReference type="ARBA" id="ARBA00004141"/>
    </source>
</evidence>
<organism evidence="8 9">
    <name type="scientific">Ditylenchus destructor</name>
    <dbReference type="NCBI Taxonomy" id="166010"/>
    <lineage>
        <taxon>Eukaryota</taxon>
        <taxon>Metazoa</taxon>
        <taxon>Ecdysozoa</taxon>
        <taxon>Nematoda</taxon>
        <taxon>Chromadorea</taxon>
        <taxon>Rhabditida</taxon>
        <taxon>Tylenchina</taxon>
        <taxon>Tylenchomorpha</taxon>
        <taxon>Sphaerularioidea</taxon>
        <taxon>Anguinidae</taxon>
        <taxon>Anguininae</taxon>
        <taxon>Ditylenchus</taxon>
    </lineage>
</organism>
<keyword evidence="9" id="KW-1185">Reference proteome</keyword>
<feature type="transmembrane region" description="Helical" evidence="6">
    <location>
        <begin position="446"/>
        <end position="467"/>
    </location>
</feature>
<dbReference type="PANTHER" id="PTHR24064">
    <property type="entry name" value="SOLUTE CARRIER FAMILY 22 MEMBER"/>
    <property type="match status" value="1"/>
</dbReference>
<feature type="transmembrane region" description="Helical" evidence="6">
    <location>
        <begin position="93"/>
        <end position="111"/>
    </location>
</feature>
<evidence type="ECO:0000256" key="3">
    <source>
        <dbReference type="ARBA" id="ARBA00022989"/>
    </source>
</evidence>
<evidence type="ECO:0000256" key="4">
    <source>
        <dbReference type="ARBA" id="ARBA00023136"/>
    </source>
</evidence>
<sequence>MSFSCHGLDQIIPRSLKPDLEPEKIMPGRDREEEPLDVENRCGIEIRISSASDTNNLESERDCLTVEPGANPDDIRSSTENFGSDVLSHAYQLVLFLITQSGYLVVVASMLSTNFFEPSKTTCDAITAIATNNTFPDTEGHQKILDKEFHSLLVEWQEECSGSRMTIYVSTAVMLGAIFGSFGCGYLADRLGRKPVVVGCMLALCLGNALIGLLAGISSVFAVIIFFILGSASGGYIVTNMVFIVEAVSDSRTRLLVVSLNGWPAGMVFTALLGWLTQNWRVYHLTCSALSIICVTFLECFCKESIRWLLERGDMLRAMTIHTEIQRQYESCCKRPQQINKSISPSPSFSPKSPDENSNTEVNGAPRPPRKYSYLDLFRHKSISVPLLVLVYCFFSSSVVSFGLIFSAEILPGNRYLNLAGMGLGKLVLGLVPYTVSHWFGRRPIILVSVGVACVSCGALILTWTLFRDSVHWLITALGLSLVAAMDPTWKINHLYSMELFPTAVRNMARGVCSVMSRVGSLAGPFVIFLRTYNDLVPFWMFLVLLIAQWIISYFLLPETRHAELPQNMPTKKRRGSEQAKS</sequence>
<feature type="transmembrane region" description="Helical" evidence="6">
    <location>
        <begin position="282"/>
        <end position="302"/>
    </location>
</feature>
<gene>
    <name evidence="8" type="ORF">DdX_13899</name>
</gene>
<dbReference type="EMBL" id="JAKKPZ010000061">
    <property type="protein sequence ID" value="KAI1704969.1"/>
    <property type="molecule type" value="Genomic_DNA"/>
</dbReference>
<feature type="compositionally biased region" description="Low complexity" evidence="5">
    <location>
        <begin position="342"/>
        <end position="352"/>
    </location>
</feature>
<evidence type="ECO:0000256" key="2">
    <source>
        <dbReference type="ARBA" id="ARBA00022692"/>
    </source>
</evidence>
<accession>A0AAD4MS11</accession>
<protein>
    <submittedName>
        <fullName evidence="8">Major facilitator superfamily domain-containing protein</fullName>
    </submittedName>
</protein>
<feature type="transmembrane region" description="Helical" evidence="6">
    <location>
        <begin position="416"/>
        <end position="434"/>
    </location>
</feature>
<evidence type="ECO:0000313" key="8">
    <source>
        <dbReference type="EMBL" id="KAI1704969.1"/>
    </source>
</evidence>
<feature type="transmembrane region" description="Helical" evidence="6">
    <location>
        <begin position="539"/>
        <end position="557"/>
    </location>
</feature>
<evidence type="ECO:0000256" key="6">
    <source>
        <dbReference type="SAM" id="Phobius"/>
    </source>
</evidence>
<keyword evidence="3 6" id="KW-1133">Transmembrane helix</keyword>